<accession>A0ABR7Z7D8</accession>
<comment type="catalytic activity">
    <reaction evidence="7">
        <text>(R)-pantoate + NADP(+) = 2-dehydropantoate + NADPH + H(+)</text>
        <dbReference type="Rhea" id="RHEA:16233"/>
        <dbReference type="ChEBI" id="CHEBI:11561"/>
        <dbReference type="ChEBI" id="CHEBI:15378"/>
        <dbReference type="ChEBI" id="CHEBI:15980"/>
        <dbReference type="ChEBI" id="CHEBI:57783"/>
        <dbReference type="ChEBI" id="CHEBI:58349"/>
        <dbReference type="EC" id="1.1.1.169"/>
    </reaction>
</comment>
<dbReference type="Proteomes" id="UP000805841">
    <property type="component" value="Unassembled WGS sequence"/>
</dbReference>
<dbReference type="EMBL" id="JAAOCA010000033">
    <property type="protein sequence ID" value="MBD1601337.1"/>
    <property type="molecule type" value="Genomic_DNA"/>
</dbReference>
<dbReference type="Pfam" id="PF02558">
    <property type="entry name" value="ApbA"/>
    <property type="match status" value="1"/>
</dbReference>
<reference evidence="10 11" key="1">
    <citation type="journal article" date="2020" name="Insects">
        <title>Bacteria Belonging to Pseudomonas typographi sp. nov. from the Bark Beetle Ips typographus Have Genomic Potential to Aid in the Host Ecology.</title>
        <authorList>
            <person name="Peral-Aranega E."/>
            <person name="Saati-Santamaria Z."/>
            <person name="Kolarik M."/>
            <person name="Rivas R."/>
            <person name="Garcia-Fraile P."/>
        </authorList>
    </citation>
    <scope>NUCLEOTIDE SEQUENCE [LARGE SCALE GENOMIC DNA]</scope>
    <source>
        <strain evidence="10 11">CA3A</strain>
    </source>
</reference>
<dbReference type="Gene3D" id="1.10.1040.10">
    <property type="entry name" value="N-(1-d-carboxylethyl)-l-norvaline Dehydrogenase, domain 2"/>
    <property type="match status" value="1"/>
</dbReference>
<comment type="caution">
    <text evidence="10">The sequence shown here is derived from an EMBL/GenBank/DDBJ whole genome shotgun (WGS) entry which is preliminary data.</text>
</comment>
<dbReference type="PANTHER" id="PTHR21708:SF45">
    <property type="entry name" value="2-DEHYDROPANTOATE 2-REDUCTASE"/>
    <property type="match status" value="1"/>
</dbReference>
<dbReference type="InterPro" id="IPR013328">
    <property type="entry name" value="6PGD_dom2"/>
</dbReference>
<dbReference type="NCBIfam" id="NF005089">
    <property type="entry name" value="PRK06522.1-4"/>
    <property type="match status" value="1"/>
</dbReference>
<evidence type="ECO:0000256" key="7">
    <source>
        <dbReference type="ARBA" id="ARBA00048793"/>
    </source>
</evidence>
<dbReference type="InterPro" id="IPR008927">
    <property type="entry name" value="6-PGluconate_DH-like_C_sf"/>
</dbReference>
<dbReference type="InterPro" id="IPR036291">
    <property type="entry name" value="NAD(P)-bd_dom_sf"/>
</dbReference>
<sequence length="328" mass="34335">MTTAHPLRVCVAGAGAIGCTLAARLAASGQPVSLLARGAALAAINEHGLRLADLDGEHQVMVRASDSPAALGEQDVLFLCTKAPALAALLPTLAPLMGPNTVVVPLVNGVPWWYFHGEPGRFAGSRVEAVDPAGVLTQALALERILGCVVFITAEVLAPGVVRASNPHLMILGEPDNSQSPRLQRVCALLAAAGIEARASERIRDALWTKIIANLTSNPLSVVTGATLAQLYGEPELKAVVSKVFNEALLTAAAYGARVAIDPQSFMEMGAGMGAVRTSMLQDYEHGRPLELQAIGDAVVELAERQGLAMPVTRDILNLARFRGQPSL</sequence>
<evidence type="ECO:0000313" key="11">
    <source>
        <dbReference type="Proteomes" id="UP000805841"/>
    </source>
</evidence>
<evidence type="ECO:0000313" key="10">
    <source>
        <dbReference type="EMBL" id="MBD1601337.1"/>
    </source>
</evidence>
<evidence type="ECO:0000259" key="9">
    <source>
        <dbReference type="Pfam" id="PF08546"/>
    </source>
</evidence>
<name>A0ABR7Z7D8_9PSED</name>
<feature type="domain" description="Ketopantoate reductase C-terminal" evidence="9">
    <location>
        <begin position="203"/>
        <end position="322"/>
    </location>
</feature>
<dbReference type="InterPro" id="IPR013752">
    <property type="entry name" value="KPA_reductase"/>
</dbReference>
<comment type="pathway">
    <text evidence="1">Cofactor biosynthesis; (R)-pantothenate biosynthesis; (R)-pantoate from 3-methyl-2-oxobutanoate: step 2/2.</text>
</comment>
<evidence type="ECO:0000259" key="8">
    <source>
        <dbReference type="Pfam" id="PF02558"/>
    </source>
</evidence>
<keyword evidence="4" id="KW-0566">Pantothenate biosynthesis</keyword>
<dbReference type="SUPFAM" id="SSF51735">
    <property type="entry name" value="NAD(P)-binding Rossmann-fold domains"/>
    <property type="match status" value="1"/>
</dbReference>
<proteinExistence type="predicted"/>
<dbReference type="PANTHER" id="PTHR21708">
    <property type="entry name" value="PROBABLE 2-DEHYDROPANTOATE 2-REDUCTASE"/>
    <property type="match status" value="1"/>
</dbReference>
<dbReference type="InterPro" id="IPR051402">
    <property type="entry name" value="KPR-Related"/>
</dbReference>
<keyword evidence="11" id="KW-1185">Reference proteome</keyword>
<dbReference type="Gene3D" id="3.40.50.720">
    <property type="entry name" value="NAD(P)-binding Rossmann-like Domain"/>
    <property type="match status" value="1"/>
</dbReference>
<dbReference type="Pfam" id="PF08546">
    <property type="entry name" value="ApbA_C"/>
    <property type="match status" value="1"/>
</dbReference>
<evidence type="ECO:0000256" key="5">
    <source>
        <dbReference type="ARBA" id="ARBA00023002"/>
    </source>
</evidence>
<evidence type="ECO:0000256" key="1">
    <source>
        <dbReference type="ARBA" id="ARBA00004994"/>
    </source>
</evidence>
<gene>
    <name evidence="10" type="ORF">HAQ05_21920</name>
</gene>
<evidence type="ECO:0000256" key="4">
    <source>
        <dbReference type="ARBA" id="ARBA00022655"/>
    </source>
</evidence>
<organism evidence="10 11">
    <name type="scientific">Pseudomonas typographi</name>
    <dbReference type="NCBI Taxonomy" id="2715964"/>
    <lineage>
        <taxon>Bacteria</taxon>
        <taxon>Pseudomonadati</taxon>
        <taxon>Pseudomonadota</taxon>
        <taxon>Gammaproteobacteria</taxon>
        <taxon>Pseudomonadales</taxon>
        <taxon>Pseudomonadaceae</taxon>
        <taxon>Pseudomonas</taxon>
    </lineage>
</organism>
<evidence type="ECO:0000256" key="6">
    <source>
        <dbReference type="ARBA" id="ARBA00032024"/>
    </source>
</evidence>
<dbReference type="InterPro" id="IPR013332">
    <property type="entry name" value="KPR_N"/>
</dbReference>
<dbReference type="SUPFAM" id="SSF48179">
    <property type="entry name" value="6-phosphogluconate dehydrogenase C-terminal domain-like"/>
    <property type="match status" value="1"/>
</dbReference>
<evidence type="ECO:0000256" key="2">
    <source>
        <dbReference type="ARBA" id="ARBA00013014"/>
    </source>
</evidence>
<keyword evidence="5" id="KW-0560">Oxidoreductase</keyword>
<protein>
    <recommendedName>
        <fullName evidence="3">2-dehydropantoate 2-reductase</fullName>
        <ecNumber evidence="2">1.1.1.169</ecNumber>
    </recommendedName>
    <alternativeName>
        <fullName evidence="6">Ketopantoate reductase</fullName>
    </alternativeName>
</protein>
<feature type="domain" description="Ketopantoate reductase N-terminal" evidence="8">
    <location>
        <begin position="9"/>
        <end position="176"/>
    </location>
</feature>
<dbReference type="EC" id="1.1.1.169" evidence="2"/>
<evidence type="ECO:0000256" key="3">
    <source>
        <dbReference type="ARBA" id="ARBA00019465"/>
    </source>
</evidence>
<dbReference type="RefSeq" id="WP_190424517.1">
    <property type="nucleotide sequence ID" value="NZ_JAAOCA010000033.1"/>
</dbReference>